<accession>A0A0H3CV66</accession>
<keyword evidence="3" id="KW-1185">Reference proteome</keyword>
<feature type="transmembrane region" description="Helical" evidence="1">
    <location>
        <begin position="6"/>
        <end position="26"/>
    </location>
</feature>
<gene>
    <name evidence="2" type="ordered locus">ECL_B101</name>
</gene>
<dbReference type="EMBL" id="CP001920">
    <property type="protein sequence ID" value="ADF65063.1"/>
    <property type="molecule type" value="Genomic_DNA"/>
</dbReference>
<name>A0A0H3CV66_ENTCC</name>
<protein>
    <submittedName>
        <fullName evidence="2">Uncharacterized protein</fullName>
    </submittedName>
</protein>
<proteinExistence type="predicted"/>
<dbReference type="KEGG" id="enc:ECL_B101"/>
<keyword evidence="1" id="KW-0812">Transmembrane</keyword>
<geneLocation type="plasmid" evidence="2 3">
    <name>pECL_B</name>
</geneLocation>
<evidence type="ECO:0000313" key="2">
    <source>
        <dbReference type="EMBL" id="ADF65063.1"/>
    </source>
</evidence>
<dbReference type="EnsemblBacteria" id="ADF65063">
    <property type="protein sequence ID" value="ADF65063"/>
    <property type="gene ID" value="ECL_B101"/>
</dbReference>
<keyword evidence="1" id="KW-1133">Transmembrane helix</keyword>
<keyword evidence="2" id="KW-0614">Plasmid</keyword>
<organism evidence="2 3">
    <name type="scientific">Enterobacter cloacae subsp. cloacae (strain ATCC 13047 / DSM 30054 / NBRC 13535 / NCTC 10005 / WDCM 00083 / NCDC 279-56)</name>
    <dbReference type="NCBI Taxonomy" id="716541"/>
    <lineage>
        <taxon>Bacteria</taxon>
        <taxon>Pseudomonadati</taxon>
        <taxon>Pseudomonadota</taxon>
        <taxon>Gammaproteobacteria</taxon>
        <taxon>Enterobacterales</taxon>
        <taxon>Enterobacteriaceae</taxon>
        <taxon>Enterobacter</taxon>
        <taxon>Enterobacter cloacae complex</taxon>
    </lineage>
</organism>
<evidence type="ECO:0000313" key="3">
    <source>
        <dbReference type="Proteomes" id="UP000002363"/>
    </source>
</evidence>
<dbReference type="HOGENOM" id="CLU_3117440_0_0_6"/>
<dbReference type="AlphaFoldDB" id="A0A0H3CV66"/>
<feature type="transmembrane region" description="Helical" evidence="1">
    <location>
        <begin position="33"/>
        <end position="49"/>
    </location>
</feature>
<sequence>MLGNEHELNTYIILGLLLFTGAAFLCKGAVGNLAALAGLAMSVFALIIWL</sequence>
<evidence type="ECO:0000256" key="1">
    <source>
        <dbReference type="SAM" id="Phobius"/>
    </source>
</evidence>
<keyword evidence="1" id="KW-0472">Membrane</keyword>
<reference evidence="2 3" key="1">
    <citation type="journal article" date="2010" name="J. Bacteriol.">
        <title>Complete genome sequence of Enterobacter cloacae subsp. cloacae type strain ATCC 13047.</title>
        <authorList>
            <person name="Ren Y."/>
            <person name="Ren Y."/>
            <person name="Zhou Z."/>
            <person name="Guo X."/>
            <person name="Li Y."/>
            <person name="Feng L."/>
            <person name="Wang L."/>
        </authorList>
    </citation>
    <scope>NUCLEOTIDE SEQUENCE [LARGE SCALE GENOMIC DNA]</scope>
    <source>
        <strain evidence="3">ATCC 13047 / DSM 30054 / NBRC 13535 / NCTC 10005 / WDCM 00083 / NCDC 279-56</strain>
        <plasmid evidence="2">pECL_B</plasmid>
    </source>
</reference>
<dbReference type="Proteomes" id="UP000002363">
    <property type="component" value="Plasmid pECL_B"/>
</dbReference>